<protein>
    <submittedName>
        <fullName evidence="1">Uncharacterized protein</fullName>
    </submittedName>
</protein>
<reference evidence="1" key="1">
    <citation type="journal article" date="2021" name="New Phytol.">
        <title>Evolutionary innovations through gain and loss of genes in the ectomycorrhizal Boletales.</title>
        <authorList>
            <person name="Wu G."/>
            <person name="Miyauchi S."/>
            <person name="Morin E."/>
            <person name="Kuo A."/>
            <person name="Drula E."/>
            <person name="Varga T."/>
            <person name="Kohler A."/>
            <person name="Feng B."/>
            <person name="Cao Y."/>
            <person name="Lipzen A."/>
            <person name="Daum C."/>
            <person name="Hundley H."/>
            <person name="Pangilinan J."/>
            <person name="Johnson J."/>
            <person name="Barry K."/>
            <person name="LaButti K."/>
            <person name="Ng V."/>
            <person name="Ahrendt S."/>
            <person name="Min B."/>
            <person name="Choi I.G."/>
            <person name="Park H."/>
            <person name="Plett J.M."/>
            <person name="Magnuson J."/>
            <person name="Spatafora J.W."/>
            <person name="Nagy L.G."/>
            <person name="Henrissat B."/>
            <person name="Grigoriev I.V."/>
            <person name="Yang Z.L."/>
            <person name="Xu J."/>
            <person name="Martin F.M."/>
        </authorList>
    </citation>
    <scope>NUCLEOTIDE SEQUENCE</scope>
    <source>
        <strain evidence="1">KKN 215</strain>
    </source>
</reference>
<organism evidence="1 2">
    <name type="scientific">Cristinia sonorae</name>
    <dbReference type="NCBI Taxonomy" id="1940300"/>
    <lineage>
        <taxon>Eukaryota</taxon>
        <taxon>Fungi</taxon>
        <taxon>Dikarya</taxon>
        <taxon>Basidiomycota</taxon>
        <taxon>Agaricomycotina</taxon>
        <taxon>Agaricomycetes</taxon>
        <taxon>Agaricomycetidae</taxon>
        <taxon>Agaricales</taxon>
        <taxon>Pleurotineae</taxon>
        <taxon>Stephanosporaceae</taxon>
        <taxon>Cristinia</taxon>
    </lineage>
</organism>
<evidence type="ECO:0000313" key="2">
    <source>
        <dbReference type="Proteomes" id="UP000813824"/>
    </source>
</evidence>
<comment type="caution">
    <text evidence="1">The sequence shown here is derived from an EMBL/GenBank/DDBJ whole genome shotgun (WGS) entry which is preliminary data.</text>
</comment>
<proteinExistence type="predicted"/>
<accession>A0A8K0XQD2</accession>
<dbReference type="EMBL" id="JAEVFJ010000013">
    <property type="protein sequence ID" value="KAH8101281.1"/>
    <property type="molecule type" value="Genomic_DNA"/>
</dbReference>
<evidence type="ECO:0000313" key="1">
    <source>
        <dbReference type="EMBL" id="KAH8101281.1"/>
    </source>
</evidence>
<name>A0A8K0XQD2_9AGAR</name>
<sequence>MLRDGRSLVRVTLCWSTHAHISLGFIRSVATTRRQLHPEDSRGSLAFIRSQYAMHKRLGYSTKHSRGKSNVLLGHPLPVLQQNSHCTQRQHLLLPALNLNLLDDIHPAATKRLRFENHLAASLDAPDAPERVDLALRAFVRVVTIGPGGGAQFADVPTGLERSGGGGGIDIAVEGKDASLDAGHGRGRGCE</sequence>
<keyword evidence="2" id="KW-1185">Reference proteome</keyword>
<gene>
    <name evidence="1" type="ORF">BXZ70DRAFT_121255</name>
</gene>
<dbReference type="Proteomes" id="UP000813824">
    <property type="component" value="Unassembled WGS sequence"/>
</dbReference>
<dbReference type="AlphaFoldDB" id="A0A8K0XQD2"/>